<dbReference type="Proteomes" id="UP001217089">
    <property type="component" value="Unassembled WGS sequence"/>
</dbReference>
<evidence type="ECO:0000313" key="3">
    <source>
        <dbReference type="Proteomes" id="UP001217089"/>
    </source>
</evidence>
<reference evidence="2 3" key="1">
    <citation type="submission" date="2022-12" db="EMBL/GenBank/DDBJ databases">
        <title>Chromosome-level genome of Tegillarca granosa.</title>
        <authorList>
            <person name="Kim J."/>
        </authorList>
    </citation>
    <scope>NUCLEOTIDE SEQUENCE [LARGE SCALE GENOMIC DNA]</scope>
    <source>
        <strain evidence="2">Teg-2019</strain>
        <tissue evidence="2">Adductor muscle</tissue>
    </source>
</reference>
<keyword evidence="3" id="KW-1185">Reference proteome</keyword>
<protein>
    <submittedName>
        <fullName evidence="2">Uncharacterized protein</fullName>
    </submittedName>
</protein>
<keyword evidence="1" id="KW-0732">Signal</keyword>
<dbReference type="EMBL" id="JARBDR010000793">
    <property type="protein sequence ID" value="KAJ8307567.1"/>
    <property type="molecule type" value="Genomic_DNA"/>
</dbReference>
<accession>A0ABQ9EQP6</accession>
<feature type="signal peptide" evidence="1">
    <location>
        <begin position="1"/>
        <end position="23"/>
    </location>
</feature>
<evidence type="ECO:0000313" key="2">
    <source>
        <dbReference type="EMBL" id="KAJ8307567.1"/>
    </source>
</evidence>
<sequence length="49" mass="5517">MMKMLSLVLIPLMLEHADNYVKANGHQADDLFQSRTWNVSPISASENVT</sequence>
<evidence type="ECO:0000256" key="1">
    <source>
        <dbReference type="SAM" id="SignalP"/>
    </source>
</evidence>
<name>A0ABQ9EQP6_TEGGR</name>
<organism evidence="2 3">
    <name type="scientific">Tegillarca granosa</name>
    <name type="common">Malaysian cockle</name>
    <name type="synonym">Anadara granosa</name>
    <dbReference type="NCBI Taxonomy" id="220873"/>
    <lineage>
        <taxon>Eukaryota</taxon>
        <taxon>Metazoa</taxon>
        <taxon>Spiralia</taxon>
        <taxon>Lophotrochozoa</taxon>
        <taxon>Mollusca</taxon>
        <taxon>Bivalvia</taxon>
        <taxon>Autobranchia</taxon>
        <taxon>Pteriomorphia</taxon>
        <taxon>Arcoida</taxon>
        <taxon>Arcoidea</taxon>
        <taxon>Arcidae</taxon>
        <taxon>Tegillarca</taxon>
    </lineage>
</organism>
<feature type="chain" id="PRO_5045986078" evidence="1">
    <location>
        <begin position="24"/>
        <end position="49"/>
    </location>
</feature>
<comment type="caution">
    <text evidence="2">The sequence shown here is derived from an EMBL/GenBank/DDBJ whole genome shotgun (WGS) entry which is preliminary data.</text>
</comment>
<proteinExistence type="predicted"/>
<gene>
    <name evidence="2" type="ORF">KUTeg_015651</name>
</gene>